<proteinExistence type="predicted"/>
<dbReference type="eggNOG" id="COG4942">
    <property type="taxonomic scope" value="Bacteria"/>
</dbReference>
<dbReference type="GeneID" id="40925685"/>
<dbReference type="RefSeq" id="WP_003631779.1">
    <property type="nucleotide sequence ID" value="NC_013861.1"/>
</dbReference>
<dbReference type="EMBL" id="FN650140">
    <property type="protein sequence ID" value="CBJ11825.1"/>
    <property type="molecule type" value="Genomic_DNA"/>
</dbReference>
<evidence type="ECO:0000313" key="5">
    <source>
        <dbReference type="EMBL" id="CBJ11825.1"/>
    </source>
</evidence>
<evidence type="ECO:0000313" key="6">
    <source>
        <dbReference type="Proteomes" id="UP000001060"/>
    </source>
</evidence>
<feature type="coiled-coil region" evidence="1">
    <location>
        <begin position="495"/>
        <end position="561"/>
    </location>
</feature>
<name>D3HSD7_LEGLN</name>
<organism evidence="5 6">
    <name type="scientific">Legionella longbeachae serogroup 1 (strain NSW150)</name>
    <dbReference type="NCBI Taxonomy" id="661367"/>
    <lineage>
        <taxon>Bacteria</taxon>
        <taxon>Pseudomonadati</taxon>
        <taxon>Pseudomonadota</taxon>
        <taxon>Gammaproteobacteria</taxon>
        <taxon>Legionellales</taxon>
        <taxon>Legionellaceae</taxon>
        <taxon>Legionella</taxon>
    </lineage>
</organism>
<keyword evidence="3" id="KW-0472">Membrane</keyword>
<gene>
    <name evidence="5" type="ordered locus">LLO_1458</name>
</gene>
<dbReference type="InterPro" id="IPR041357">
    <property type="entry name" value="LegC3_N_Legionellaceae"/>
</dbReference>
<feature type="transmembrane region" description="Helical" evidence="3">
    <location>
        <begin position="436"/>
        <end position="456"/>
    </location>
</feature>
<feature type="domain" description="LegC3 N-terminal Legionellaceae" evidence="4">
    <location>
        <begin position="193"/>
        <end position="361"/>
    </location>
</feature>
<evidence type="ECO:0000259" key="4">
    <source>
        <dbReference type="Pfam" id="PF18654"/>
    </source>
</evidence>
<accession>D3HSD7</accession>
<keyword evidence="1" id="KW-0175">Coiled coil</keyword>
<keyword evidence="3" id="KW-0812">Transmembrane</keyword>
<keyword evidence="3" id="KW-1133">Transmembrane helix</keyword>
<protein>
    <recommendedName>
        <fullName evidence="4">LegC3 N-terminal Legionellaceae domain-containing protein</fullName>
    </recommendedName>
</protein>
<feature type="domain" description="LegC3 N-terminal Legionellaceae" evidence="4">
    <location>
        <begin position="1"/>
        <end position="170"/>
    </location>
</feature>
<dbReference type="STRING" id="661367.LLO_1458"/>
<dbReference type="HOGENOM" id="CLU_452555_0_0_6"/>
<evidence type="ECO:0000256" key="3">
    <source>
        <dbReference type="SAM" id="Phobius"/>
    </source>
</evidence>
<dbReference type="OrthoDB" id="5654034at2"/>
<feature type="compositionally biased region" description="Basic and acidic residues" evidence="2">
    <location>
        <begin position="150"/>
        <end position="172"/>
    </location>
</feature>
<feature type="region of interest" description="Disordered" evidence="2">
    <location>
        <begin position="138"/>
        <end position="193"/>
    </location>
</feature>
<dbReference type="AlphaFoldDB" id="D3HSD7"/>
<reference evidence="5 6" key="1">
    <citation type="journal article" date="2010" name="PLoS Genet.">
        <title>Analysis of the Legionella longbeachae genome and transcriptome uncovers unique strategies to cause Legionnaires' disease.</title>
        <authorList>
            <person name="Cazalet C."/>
            <person name="Gomez-Valero L."/>
            <person name="Rusniok C."/>
            <person name="Lomma M."/>
            <person name="Dervins-Ravault D."/>
            <person name="Newton H."/>
            <person name="Sansom F."/>
            <person name="Jarraud S."/>
            <person name="Zidane N."/>
            <person name="Ma L."/>
            <person name="Bouchier C."/>
            <person name="Etienne J."/>
            <person name="Hartland E."/>
            <person name="Buchrieser C."/>
        </authorList>
    </citation>
    <scope>NUCLEOTIDE SEQUENCE [LARGE SCALE GENOMIC DNA]</scope>
    <source>
        <strain evidence="5 6">NSW150</strain>
    </source>
</reference>
<keyword evidence="6" id="KW-1185">Reference proteome</keyword>
<dbReference type="Proteomes" id="UP000001060">
    <property type="component" value="Chromosome"/>
</dbReference>
<dbReference type="KEGG" id="llo:LLO_1458"/>
<evidence type="ECO:0000256" key="1">
    <source>
        <dbReference type="SAM" id="Coils"/>
    </source>
</evidence>
<feature type="coiled-coil region" evidence="1">
    <location>
        <begin position="381"/>
        <end position="415"/>
    </location>
</feature>
<feature type="transmembrane region" description="Helical" evidence="3">
    <location>
        <begin position="462"/>
        <end position="487"/>
    </location>
</feature>
<feature type="coiled-coil region" evidence="1">
    <location>
        <begin position="214"/>
        <end position="255"/>
    </location>
</feature>
<sequence>MSLSTLDINNLLEQITDRYIAHSDYSTLRNSCVQLSPISAVTAEIQKQLSEFLAIDKLNAATQLTLDACKKQIQQDLKEKEVDHQQSQRDLELVAQLENELLKTQIQKRLIGNEIHEIEADIFQHESYIKEISRQIALASQPESTQHTHTHPESTQHTHTHPESTQHTHTHPESTQNTHTHPESNQHTHTHSTAHHLNANHNQTDTVHHHVHESESLEFQKNTLSQQLKQLEGTLRNKRILAQEQQKRIEEITSRLTLELPEKQRQRNDRAKARTTREQARIYDEATENQLSPPNFRSLQQSIVDSHEKLQKMEHQLVQKATEMSYQTFLTRLPPLLQSLTLNYQEKEALKQIISNMENYLLTQTEKYKQISIRHSVYLEKETLQQDLHQKESRVDQLKKANPQLHAQNKTLEVENHQLEHTIKERGIYRDYLLKVGLYSLLGSGIAIGGGFIGMYMMPMALVSLCFAPAAVISLITAGIFLATLAYTLKNNSDHNELENNKKIIKQNITAISKQSGEIITLEQEILPSLKEKISEAEKNYNVLHRKINNLQQQEESLLHQAKQVVVTHAMNITFFDGETIIQSTVKPTAPELEQIQRNILSC</sequence>
<evidence type="ECO:0000256" key="2">
    <source>
        <dbReference type="SAM" id="MobiDB-lite"/>
    </source>
</evidence>
<dbReference type="Pfam" id="PF18654">
    <property type="entry name" value="LegC3_N"/>
    <property type="match status" value="2"/>
</dbReference>